<dbReference type="InterPro" id="IPR029069">
    <property type="entry name" value="HotDog_dom_sf"/>
</dbReference>
<dbReference type="CDD" id="cd00586">
    <property type="entry name" value="4HBT"/>
    <property type="match status" value="1"/>
</dbReference>
<dbReference type="OrthoDB" id="9799036at2"/>
<reference evidence="3 4" key="1">
    <citation type="submission" date="2016-10" db="EMBL/GenBank/DDBJ databases">
        <authorList>
            <person name="de Groot N.N."/>
        </authorList>
    </citation>
    <scope>NUCLEOTIDE SEQUENCE [LARGE SCALE GENOMIC DNA]</scope>
    <source>
        <strain evidence="3 4">DSM 12130</strain>
    </source>
</reference>
<dbReference type="PANTHER" id="PTHR31793:SF24">
    <property type="entry name" value="LONG-CHAIN ACYL-COA THIOESTERASE FADM"/>
    <property type="match status" value="1"/>
</dbReference>
<evidence type="ECO:0000313" key="3">
    <source>
        <dbReference type="EMBL" id="SDO63569.1"/>
    </source>
</evidence>
<dbReference type="STRING" id="91360.SAMN05660330_00678"/>
<protein>
    <submittedName>
        <fullName evidence="3">Thioesterase-3</fullName>
    </submittedName>
</protein>
<dbReference type="InterPro" id="IPR050563">
    <property type="entry name" value="4-hydroxybenzoyl-CoA_TE"/>
</dbReference>
<dbReference type="NCBIfam" id="TIGR00051">
    <property type="entry name" value="YbgC/FadM family acyl-CoA thioesterase"/>
    <property type="match status" value="1"/>
</dbReference>
<proteinExistence type="inferred from homology"/>
<dbReference type="AlphaFoldDB" id="A0A1H0L5P4"/>
<evidence type="ECO:0000256" key="1">
    <source>
        <dbReference type="ARBA" id="ARBA00005953"/>
    </source>
</evidence>
<keyword evidence="4" id="KW-1185">Reference proteome</keyword>
<comment type="similarity">
    <text evidence="1">Belongs to the 4-hydroxybenzoyl-CoA thioesterase family.</text>
</comment>
<organism evidence="3 4">
    <name type="scientific">Desulforhopalus singaporensis</name>
    <dbReference type="NCBI Taxonomy" id="91360"/>
    <lineage>
        <taxon>Bacteria</taxon>
        <taxon>Pseudomonadati</taxon>
        <taxon>Thermodesulfobacteriota</taxon>
        <taxon>Desulfobulbia</taxon>
        <taxon>Desulfobulbales</taxon>
        <taxon>Desulfocapsaceae</taxon>
        <taxon>Desulforhopalus</taxon>
    </lineage>
</organism>
<dbReference type="SUPFAM" id="SSF54637">
    <property type="entry name" value="Thioesterase/thiol ester dehydrase-isomerase"/>
    <property type="match status" value="1"/>
</dbReference>
<keyword evidence="2" id="KW-0378">Hydrolase</keyword>
<dbReference type="PANTHER" id="PTHR31793">
    <property type="entry name" value="4-HYDROXYBENZOYL-COA THIOESTERASE FAMILY MEMBER"/>
    <property type="match status" value="1"/>
</dbReference>
<dbReference type="Pfam" id="PF13279">
    <property type="entry name" value="4HBT_2"/>
    <property type="match status" value="1"/>
</dbReference>
<name>A0A1H0L5P4_9BACT</name>
<gene>
    <name evidence="3" type="ORF">SAMN05660330_00678</name>
</gene>
<sequence length="141" mass="15874">MLKVSFDNEIKIRGYHADFYGHVNNARYLEFFEEARWTGLESKVDLIAWSKKGLGFLVVNININYRKAVPVGETLLISTELVEVGNRSAVLRQEAVFKESRKVAADCLVTFVIIDKTGRAVEITGDIKKDLEKLEVSAQPA</sequence>
<dbReference type="Gene3D" id="3.10.129.10">
    <property type="entry name" value="Hotdog Thioesterase"/>
    <property type="match status" value="1"/>
</dbReference>
<dbReference type="GO" id="GO:0047617">
    <property type="term" value="F:fatty acyl-CoA hydrolase activity"/>
    <property type="evidence" value="ECO:0007669"/>
    <property type="project" value="TreeGrafter"/>
</dbReference>
<dbReference type="EMBL" id="FNJI01000004">
    <property type="protein sequence ID" value="SDO63569.1"/>
    <property type="molecule type" value="Genomic_DNA"/>
</dbReference>
<accession>A0A1H0L5P4</accession>
<evidence type="ECO:0000313" key="4">
    <source>
        <dbReference type="Proteomes" id="UP000199073"/>
    </source>
</evidence>
<evidence type="ECO:0000256" key="2">
    <source>
        <dbReference type="ARBA" id="ARBA00022801"/>
    </source>
</evidence>
<dbReference type="Proteomes" id="UP000199073">
    <property type="component" value="Unassembled WGS sequence"/>
</dbReference>
<dbReference type="InterPro" id="IPR006684">
    <property type="entry name" value="YbgC/YbaW"/>
</dbReference>